<name>A0AAI9UML9_9PEZI</name>
<feature type="region of interest" description="Disordered" evidence="1">
    <location>
        <begin position="135"/>
        <end position="171"/>
    </location>
</feature>
<comment type="caution">
    <text evidence="2">The sequence shown here is derived from an EMBL/GenBank/DDBJ whole genome shotgun (WGS) entry which is preliminary data.</text>
</comment>
<feature type="compositionally biased region" description="Polar residues" evidence="1">
    <location>
        <begin position="109"/>
        <end position="120"/>
    </location>
</feature>
<feature type="region of interest" description="Disordered" evidence="1">
    <location>
        <begin position="64"/>
        <end position="120"/>
    </location>
</feature>
<feature type="compositionally biased region" description="Basic residues" evidence="1">
    <location>
        <begin position="14"/>
        <end position="23"/>
    </location>
</feature>
<dbReference type="EMBL" id="MLGG01000013">
    <property type="protein sequence ID" value="KAK1460172.1"/>
    <property type="molecule type" value="Genomic_DNA"/>
</dbReference>
<dbReference type="AlphaFoldDB" id="A0AAI9UML9"/>
<reference evidence="2 3" key="1">
    <citation type="submission" date="2016-10" db="EMBL/GenBank/DDBJ databases">
        <title>The genome sequence of Colletotrichum fioriniae PJ7.</title>
        <authorList>
            <person name="Baroncelli R."/>
        </authorList>
    </citation>
    <scope>NUCLEOTIDE SEQUENCE [LARGE SCALE GENOMIC DNA]</scope>
    <source>
        <strain evidence="2">Col 31</strain>
    </source>
</reference>
<feature type="compositionally biased region" description="Polar residues" evidence="1">
    <location>
        <begin position="143"/>
        <end position="155"/>
    </location>
</feature>
<evidence type="ECO:0000256" key="1">
    <source>
        <dbReference type="SAM" id="MobiDB-lite"/>
    </source>
</evidence>
<evidence type="ECO:0000313" key="2">
    <source>
        <dbReference type="EMBL" id="KAK1460172.1"/>
    </source>
</evidence>
<sequence>RCIVGLEESGPPRTRNHYPKRKGGPNSRTVHDVVLPLYRAESLSERDEMVPPLSFLHRRFARPTETSEAHDASASTRLQGRLGGLTGEPAFPATNPKKRLRGRGAGAWDQSSNKSEGQKNLTMASLWRSLPMPGGSPSLATGCKSTPNSPVQTRAASRELRRRGPEGDKAARARAVIYGGLFVKKPPQSLGWSSFAQGP</sequence>
<dbReference type="Proteomes" id="UP001239795">
    <property type="component" value="Unassembled WGS sequence"/>
</dbReference>
<feature type="compositionally biased region" description="Basic and acidic residues" evidence="1">
    <location>
        <begin position="156"/>
        <end position="171"/>
    </location>
</feature>
<gene>
    <name evidence="2" type="ORF">CMEL01_03171</name>
</gene>
<accession>A0AAI9UML9</accession>
<feature type="non-terminal residue" evidence="2">
    <location>
        <position position="1"/>
    </location>
</feature>
<organism evidence="2 3">
    <name type="scientific">Colletotrichum melonis</name>
    <dbReference type="NCBI Taxonomy" id="1209925"/>
    <lineage>
        <taxon>Eukaryota</taxon>
        <taxon>Fungi</taxon>
        <taxon>Dikarya</taxon>
        <taxon>Ascomycota</taxon>
        <taxon>Pezizomycotina</taxon>
        <taxon>Sordariomycetes</taxon>
        <taxon>Hypocreomycetidae</taxon>
        <taxon>Glomerellales</taxon>
        <taxon>Glomerellaceae</taxon>
        <taxon>Colletotrichum</taxon>
        <taxon>Colletotrichum acutatum species complex</taxon>
    </lineage>
</organism>
<feature type="region of interest" description="Disordered" evidence="1">
    <location>
        <begin position="1"/>
        <end position="29"/>
    </location>
</feature>
<protein>
    <submittedName>
        <fullName evidence="2">Uncharacterized protein</fullName>
    </submittedName>
</protein>
<keyword evidence="3" id="KW-1185">Reference proteome</keyword>
<proteinExistence type="predicted"/>
<evidence type="ECO:0000313" key="3">
    <source>
        <dbReference type="Proteomes" id="UP001239795"/>
    </source>
</evidence>